<dbReference type="InterPro" id="IPR014718">
    <property type="entry name" value="GH-type_carb-bd"/>
</dbReference>
<dbReference type="Proteomes" id="UP000030653">
    <property type="component" value="Unassembled WGS sequence"/>
</dbReference>
<dbReference type="AlphaFoldDB" id="M5FT47"/>
<dbReference type="GO" id="GO:0006006">
    <property type="term" value="P:glucose metabolic process"/>
    <property type="evidence" value="ECO:0007669"/>
    <property type="project" value="TreeGrafter"/>
</dbReference>
<organism evidence="1 2">
    <name type="scientific">Dacryopinax primogenitus (strain DJM 731)</name>
    <name type="common">Brown rot fungus</name>
    <dbReference type="NCBI Taxonomy" id="1858805"/>
    <lineage>
        <taxon>Eukaryota</taxon>
        <taxon>Fungi</taxon>
        <taxon>Dikarya</taxon>
        <taxon>Basidiomycota</taxon>
        <taxon>Agaricomycotina</taxon>
        <taxon>Dacrymycetes</taxon>
        <taxon>Dacrymycetales</taxon>
        <taxon>Dacrymycetaceae</taxon>
        <taxon>Dacryopinax</taxon>
    </lineage>
</organism>
<dbReference type="PANTHER" id="PTHR10091:SF0">
    <property type="entry name" value="GALACTOSE MUTAROTASE"/>
    <property type="match status" value="1"/>
</dbReference>
<dbReference type="STRING" id="1858805.M5FT47"/>
<dbReference type="OMA" id="ESLCCIS"/>
<proteinExistence type="predicted"/>
<dbReference type="GeneID" id="63692359"/>
<accession>M5FT47</accession>
<sequence length="404" mass="44476">MAVPAIALEVLPYGLHITKILLNADGRSNDVIIAPFSARELVSDRRMMNSVVGRYTNRLPVGKYEIEKGGVTATVTPIANSRLPHVSLHSGPEGFDRKNWTRVATNKAKNFSSAEKVLLGKLDDESVAIFSLISEDGDAGFPGTLYTEVAFAVLPVPEEKIRKTGDIELGSLAIVYRARLLPGGATITPINLTHHWGFNFSASLDPKTEPDANQHWLRADSSKRLELGPDLMPTGEYSQNELDTEWDWKSGKLIGEKPLPRLDGFLVFDRPRAEQQPVHVPLSQWENGNLLQEALDEKREKAYVPIELYEEASGVRAEFITNQPGVQLYGGEGLQGQGTKKAIHGGKADGSGYTGRPGVFLEFHEPVNALFSEFGKEEGADTILSSGEMYNNYVNVVFCYQPRP</sequence>
<protein>
    <submittedName>
        <fullName evidence="1">Galactose mutarotase-like protein</fullName>
    </submittedName>
</protein>
<dbReference type="GO" id="GO:0030246">
    <property type="term" value="F:carbohydrate binding"/>
    <property type="evidence" value="ECO:0007669"/>
    <property type="project" value="InterPro"/>
</dbReference>
<keyword evidence="2" id="KW-1185">Reference proteome</keyword>
<dbReference type="InterPro" id="IPR011013">
    <property type="entry name" value="Gal_mutarotase_sf_dom"/>
</dbReference>
<gene>
    <name evidence="1" type="ORF">DACRYDRAFT_95475</name>
</gene>
<dbReference type="GO" id="GO:0033499">
    <property type="term" value="P:galactose catabolic process via UDP-galactose, Leloir pathway"/>
    <property type="evidence" value="ECO:0007669"/>
    <property type="project" value="TreeGrafter"/>
</dbReference>
<reference evidence="1 2" key="1">
    <citation type="journal article" date="2012" name="Science">
        <title>The Paleozoic origin of enzymatic lignin decomposition reconstructed from 31 fungal genomes.</title>
        <authorList>
            <person name="Floudas D."/>
            <person name="Binder M."/>
            <person name="Riley R."/>
            <person name="Barry K."/>
            <person name="Blanchette R.A."/>
            <person name="Henrissat B."/>
            <person name="Martinez A.T."/>
            <person name="Otillar R."/>
            <person name="Spatafora J.W."/>
            <person name="Yadav J.S."/>
            <person name="Aerts A."/>
            <person name="Benoit I."/>
            <person name="Boyd A."/>
            <person name="Carlson A."/>
            <person name="Copeland A."/>
            <person name="Coutinho P.M."/>
            <person name="de Vries R.P."/>
            <person name="Ferreira P."/>
            <person name="Findley K."/>
            <person name="Foster B."/>
            <person name="Gaskell J."/>
            <person name="Glotzer D."/>
            <person name="Gorecki P."/>
            <person name="Heitman J."/>
            <person name="Hesse C."/>
            <person name="Hori C."/>
            <person name="Igarashi K."/>
            <person name="Jurgens J.A."/>
            <person name="Kallen N."/>
            <person name="Kersten P."/>
            <person name="Kohler A."/>
            <person name="Kuees U."/>
            <person name="Kumar T.K.A."/>
            <person name="Kuo A."/>
            <person name="LaButti K."/>
            <person name="Larrondo L.F."/>
            <person name="Lindquist E."/>
            <person name="Ling A."/>
            <person name="Lombard V."/>
            <person name="Lucas S."/>
            <person name="Lundell T."/>
            <person name="Martin R."/>
            <person name="McLaughlin D.J."/>
            <person name="Morgenstern I."/>
            <person name="Morin E."/>
            <person name="Murat C."/>
            <person name="Nagy L.G."/>
            <person name="Nolan M."/>
            <person name="Ohm R.A."/>
            <person name="Patyshakuliyeva A."/>
            <person name="Rokas A."/>
            <person name="Ruiz-Duenas F.J."/>
            <person name="Sabat G."/>
            <person name="Salamov A."/>
            <person name="Samejima M."/>
            <person name="Schmutz J."/>
            <person name="Slot J.C."/>
            <person name="St John F."/>
            <person name="Stenlid J."/>
            <person name="Sun H."/>
            <person name="Sun S."/>
            <person name="Syed K."/>
            <person name="Tsang A."/>
            <person name="Wiebenga A."/>
            <person name="Young D."/>
            <person name="Pisabarro A."/>
            <person name="Eastwood D.C."/>
            <person name="Martin F."/>
            <person name="Cullen D."/>
            <person name="Grigoriev I.V."/>
            <person name="Hibbett D.S."/>
        </authorList>
    </citation>
    <scope>NUCLEOTIDE SEQUENCE [LARGE SCALE GENOMIC DNA]</scope>
    <source>
        <strain evidence="1 2">DJM-731 SS1</strain>
    </source>
</reference>
<dbReference type="InterPro" id="IPR008183">
    <property type="entry name" value="Aldose_1/G6P_1-epimerase"/>
</dbReference>
<dbReference type="SUPFAM" id="SSF74650">
    <property type="entry name" value="Galactose mutarotase-like"/>
    <property type="match status" value="1"/>
</dbReference>
<evidence type="ECO:0000313" key="1">
    <source>
        <dbReference type="EMBL" id="EJU00741.1"/>
    </source>
</evidence>
<dbReference type="EMBL" id="JH795866">
    <property type="protein sequence ID" value="EJU00741.1"/>
    <property type="molecule type" value="Genomic_DNA"/>
</dbReference>
<dbReference type="GO" id="GO:0004034">
    <property type="term" value="F:aldose 1-epimerase activity"/>
    <property type="evidence" value="ECO:0007669"/>
    <property type="project" value="TreeGrafter"/>
</dbReference>
<dbReference type="Gene3D" id="2.70.98.10">
    <property type="match status" value="1"/>
</dbReference>
<dbReference type="RefSeq" id="XP_040627638.1">
    <property type="nucleotide sequence ID" value="XM_040777297.1"/>
</dbReference>
<evidence type="ECO:0000313" key="2">
    <source>
        <dbReference type="Proteomes" id="UP000030653"/>
    </source>
</evidence>
<name>M5FT47_DACPD</name>
<dbReference type="HOGENOM" id="CLU_028297_0_0_1"/>
<dbReference type="Pfam" id="PF01263">
    <property type="entry name" value="Aldose_epim"/>
    <property type="match status" value="1"/>
</dbReference>
<dbReference type="PANTHER" id="PTHR10091">
    <property type="entry name" value="ALDOSE-1-EPIMERASE"/>
    <property type="match status" value="1"/>
</dbReference>
<dbReference type="OrthoDB" id="274691at2759"/>